<proteinExistence type="predicted"/>
<evidence type="ECO:0000313" key="1">
    <source>
        <dbReference type="EMBL" id="KAG5418501.1"/>
    </source>
</evidence>
<dbReference type="OrthoDB" id="4078936at2759"/>
<keyword evidence="2" id="KW-1185">Reference proteome</keyword>
<organism evidence="1 2">
    <name type="scientific">Candida metapsilosis</name>
    <dbReference type="NCBI Taxonomy" id="273372"/>
    <lineage>
        <taxon>Eukaryota</taxon>
        <taxon>Fungi</taxon>
        <taxon>Dikarya</taxon>
        <taxon>Ascomycota</taxon>
        <taxon>Saccharomycotina</taxon>
        <taxon>Pichiomycetes</taxon>
        <taxon>Debaryomycetaceae</taxon>
        <taxon>Candida/Lodderomyces clade</taxon>
        <taxon>Candida</taxon>
    </lineage>
</organism>
<accession>A0A8H7ZGN2</accession>
<protein>
    <submittedName>
        <fullName evidence="1">Uncharacterized protein</fullName>
    </submittedName>
</protein>
<dbReference type="Proteomes" id="UP000669133">
    <property type="component" value="Unassembled WGS sequence"/>
</dbReference>
<gene>
    <name evidence="1" type="ORF">I9W82_004029</name>
</gene>
<evidence type="ECO:0000313" key="2">
    <source>
        <dbReference type="Proteomes" id="UP000669133"/>
    </source>
</evidence>
<dbReference type="GeneID" id="93652658"/>
<dbReference type="EMBL" id="JAEOAQ010000005">
    <property type="protein sequence ID" value="KAG5418501.1"/>
    <property type="molecule type" value="Genomic_DNA"/>
</dbReference>
<reference evidence="1 2" key="1">
    <citation type="submission" date="2020-12" db="EMBL/GenBank/DDBJ databases">
        <title>Effect of drift, selection, and recombination on the evolution of hybrid genomes in Candida yeast pathogens.</title>
        <authorList>
            <person name="Mixao V."/>
            <person name="Ksiezopolska E."/>
            <person name="Saus E."/>
            <person name="Boekhout T."/>
            <person name="Gacser A."/>
            <person name="Gabaldon T."/>
        </authorList>
    </citation>
    <scope>NUCLEOTIDE SEQUENCE [LARGE SCALE GENOMIC DNA]</scope>
    <source>
        <strain evidence="1 2">BP57</strain>
    </source>
</reference>
<dbReference type="RefSeq" id="XP_067547617.1">
    <property type="nucleotide sequence ID" value="XM_067693058.1"/>
</dbReference>
<sequence length="268" mass="31074">MMLYRPILSKTILFRVKISPILPYKSFTTSSPRLIQNPFQAKSFKSNDSNVDTDELVSENNPWSPTLEDDPIYVQERHKISKTKLPEKYRLSYSPIYEAPAAKYVSILKRLTLSFGVVGLYGSKLIYESTQFDDSFAYTLLAGTIIPIILVQWKTKDYVTRIFRLYNKEVPQTLDNLVQDENLIVEKLNFTGGKTYNELLKITDNKSLIISPDHKFWKPYTSWEEKDKETGSKREFYIVDDIGGIKMDRLWGIVERNSGINNGRTFPK</sequence>
<name>A0A8H7ZGN2_9ASCO</name>
<dbReference type="AlphaFoldDB" id="A0A8H7ZGN2"/>
<comment type="caution">
    <text evidence="1">The sequence shown here is derived from an EMBL/GenBank/DDBJ whole genome shotgun (WGS) entry which is preliminary data.</text>
</comment>